<evidence type="ECO:0000259" key="2">
    <source>
        <dbReference type="PROSITE" id="PS51782"/>
    </source>
</evidence>
<organism evidence="3 4">
    <name type="scientific">Bacillus benzoevorans</name>
    <dbReference type="NCBI Taxonomy" id="1456"/>
    <lineage>
        <taxon>Bacteria</taxon>
        <taxon>Bacillati</taxon>
        <taxon>Bacillota</taxon>
        <taxon>Bacilli</taxon>
        <taxon>Bacillales</taxon>
        <taxon>Bacillaceae</taxon>
        <taxon>Bacillus</taxon>
    </lineage>
</organism>
<feature type="domain" description="LysM" evidence="2">
    <location>
        <begin position="191"/>
        <end position="234"/>
    </location>
</feature>
<dbReference type="InterPro" id="IPR036779">
    <property type="entry name" value="LysM_dom_sf"/>
</dbReference>
<reference evidence="3 4" key="1">
    <citation type="submission" date="2020-08" db="EMBL/GenBank/DDBJ databases">
        <title>Genomic Encyclopedia of Type Strains, Phase IV (KMG-IV): sequencing the most valuable type-strain genomes for metagenomic binning, comparative biology and taxonomic classification.</title>
        <authorList>
            <person name="Goeker M."/>
        </authorList>
    </citation>
    <scope>NUCLEOTIDE SEQUENCE [LARGE SCALE GENOMIC DNA]</scope>
    <source>
        <strain evidence="3 4">DSM 5391</strain>
    </source>
</reference>
<dbReference type="RefSeq" id="WP_184526890.1">
    <property type="nucleotide sequence ID" value="NZ_JACHGK010000009.1"/>
</dbReference>
<dbReference type="SUPFAM" id="SSF54106">
    <property type="entry name" value="LysM domain"/>
    <property type="match status" value="5"/>
</dbReference>
<name>A0A7X0HSQ9_9BACI</name>
<evidence type="ECO:0000313" key="3">
    <source>
        <dbReference type="EMBL" id="MBB6446152.1"/>
    </source>
</evidence>
<gene>
    <name evidence="3" type="ORF">HNR53_002802</name>
</gene>
<proteinExistence type="predicted"/>
<evidence type="ECO:0000256" key="1">
    <source>
        <dbReference type="SAM" id="MobiDB-lite"/>
    </source>
</evidence>
<feature type="domain" description="LysM" evidence="2">
    <location>
        <begin position="257"/>
        <end position="300"/>
    </location>
</feature>
<feature type="domain" description="LysM" evidence="2">
    <location>
        <begin position="323"/>
        <end position="366"/>
    </location>
</feature>
<dbReference type="InterPro" id="IPR018392">
    <property type="entry name" value="LysM"/>
</dbReference>
<dbReference type="EMBL" id="JACHGK010000009">
    <property type="protein sequence ID" value="MBB6446152.1"/>
    <property type="molecule type" value="Genomic_DNA"/>
</dbReference>
<accession>A0A7X0HSQ9</accession>
<comment type="caution">
    <text evidence="3">The sequence shown here is derived from an EMBL/GenBank/DDBJ whole genome shotgun (WGS) entry which is preliminary data.</text>
</comment>
<dbReference type="SMART" id="SM00257">
    <property type="entry name" value="LysM"/>
    <property type="match status" value="5"/>
</dbReference>
<evidence type="ECO:0000313" key="4">
    <source>
        <dbReference type="Proteomes" id="UP000531594"/>
    </source>
</evidence>
<dbReference type="PANTHER" id="PTHR33734">
    <property type="entry name" value="LYSM DOMAIN-CONTAINING GPI-ANCHORED PROTEIN 2"/>
    <property type="match status" value="1"/>
</dbReference>
<dbReference type="PANTHER" id="PTHR33734:SF22">
    <property type="entry name" value="MEMBRANE-BOUND LYTIC MUREIN TRANSGLYCOSYLASE D"/>
    <property type="match status" value="1"/>
</dbReference>
<dbReference type="Proteomes" id="UP000531594">
    <property type="component" value="Unassembled WGS sequence"/>
</dbReference>
<sequence>MENIMLTRSERIWLEKEKKLTARKRKIQKYAVAGTAAAGIMLSAHTSKSLACDCNDVYTVQKGDTLYALAKKYNVSVEQMQNANGMTSDMIYAGQRLEVPFPAKTPPNQVQQPKAPAQSGASQTATHIVQPGDSLSLLANKYGSSVEQIKQENGLSSDLIRVGQKLVISGTKAPAPAPVKEAPKSGADQTAAYIVQPGDSLSLLANKYGSSVEQIKQENGLSSDLIRVGQKLVISGAKAPAPAPVKEAPKTGADQTGAYIVQPGDSLSLLANKYGSSVEQIKQENGLSSDLIRVGQKLVISGTKAPAPVKEAPATGTGSAAASVYTVAAGDTLWGISQRFNLSTSDIKLYNNMTSDMVYIGQKLVIKSNSLVKTTATVVGAADNFTVEFETEKGALILQVAYGTGQNYADLSGKKVEVVYYNGGRPALVSYKLI</sequence>
<dbReference type="CDD" id="cd00118">
    <property type="entry name" value="LysM"/>
    <property type="match status" value="5"/>
</dbReference>
<protein>
    <submittedName>
        <fullName evidence="3">LysM repeat protein</fullName>
    </submittedName>
</protein>
<feature type="domain" description="LysM" evidence="2">
    <location>
        <begin position="125"/>
        <end position="168"/>
    </location>
</feature>
<feature type="region of interest" description="Disordered" evidence="1">
    <location>
        <begin position="103"/>
        <end position="124"/>
    </location>
</feature>
<dbReference type="AlphaFoldDB" id="A0A7X0HSQ9"/>
<dbReference type="Pfam" id="PF01476">
    <property type="entry name" value="LysM"/>
    <property type="match status" value="5"/>
</dbReference>
<feature type="domain" description="LysM" evidence="2">
    <location>
        <begin position="56"/>
        <end position="99"/>
    </location>
</feature>
<keyword evidence="4" id="KW-1185">Reference proteome</keyword>
<dbReference type="PROSITE" id="PS51782">
    <property type="entry name" value="LYSM"/>
    <property type="match status" value="5"/>
</dbReference>
<dbReference type="Gene3D" id="3.10.350.10">
    <property type="entry name" value="LysM domain"/>
    <property type="match status" value="5"/>
</dbReference>